<dbReference type="Pfam" id="PF03447">
    <property type="entry name" value="NAD_binding_3"/>
    <property type="match status" value="1"/>
</dbReference>
<dbReference type="InterPro" id="IPR022487">
    <property type="entry name" value="Asp_DH_arc"/>
</dbReference>
<dbReference type="PIRSF" id="PIRSF005227">
    <property type="entry name" value="Asp_dh_NAD_syn"/>
    <property type="match status" value="1"/>
</dbReference>
<dbReference type="Pfam" id="PF01958">
    <property type="entry name" value="Asp_DH_C"/>
    <property type="match status" value="1"/>
</dbReference>
<dbReference type="PANTHER" id="PTHR31873:SF6">
    <property type="entry name" value="ASPARTATE DEHYDROGENASE DOMAIN-CONTAINING PROTEIN"/>
    <property type="match status" value="1"/>
</dbReference>
<feature type="domain" description="Aspartate/homoserine dehydrogenase NAD-binding" evidence="8">
    <location>
        <begin position="7"/>
        <end position="123"/>
    </location>
</feature>
<dbReference type="InterPro" id="IPR036291">
    <property type="entry name" value="NAD(P)-bd_dom_sf"/>
</dbReference>
<evidence type="ECO:0000259" key="8">
    <source>
        <dbReference type="Pfam" id="PF03447"/>
    </source>
</evidence>
<gene>
    <name evidence="6 9" type="primary">nadX</name>
    <name evidence="9" type="ORF">H9649_15540</name>
</gene>
<evidence type="ECO:0000256" key="2">
    <source>
        <dbReference type="ARBA" id="ARBA00022642"/>
    </source>
</evidence>
<dbReference type="Gene3D" id="3.40.50.720">
    <property type="entry name" value="NAD(P)-binding Rossmann-like Domain"/>
    <property type="match status" value="1"/>
</dbReference>
<comment type="function">
    <text evidence="6">Specifically catalyzes the NAD or NADP-dependent dehydrogenation of L-aspartate to iminoaspartate.</text>
</comment>
<dbReference type="RefSeq" id="WP_191695812.1">
    <property type="nucleotide sequence ID" value="NZ_JACSQN010000019.1"/>
</dbReference>
<dbReference type="HAMAP" id="MF_01265">
    <property type="entry name" value="NadX"/>
    <property type="match status" value="1"/>
</dbReference>
<dbReference type="EC" id="1.4.1.21" evidence="6"/>
<accession>A0ABR8UE53</accession>
<feature type="binding site" evidence="6">
    <location>
        <position position="126"/>
    </location>
    <ligand>
        <name>NAD(+)</name>
        <dbReference type="ChEBI" id="CHEBI:57540"/>
    </ligand>
</feature>
<name>A0ABR8UE53_9BACL</name>
<comment type="catalytic activity">
    <reaction evidence="6">
        <text>L-aspartate + NADP(+) + H2O = oxaloacetate + NH4(+) + NADPH + H(+)</text>
        <dbReference type="Rhea" id="RHEA:11784"/>
        <dbReference type="ChEBI" id="CHEBI:15377"/>
        <dbReference type="ChEBI" id="CHEBI:15378"/>
        <dbReference type="ChEBI" id="CHEBI:16452"/>
        <dbReference type="ChEBI" id="CHEBI:28938"/>
        <dbReference type="ChEBI" id="CHEBI:29991"/>
        <dbReference type="ChEBI" id="CHEBI:57783"/>
        <dbReference type="ChEBI" id="CHEBI:58349"/>
        <dbReference type="EC" id="1.4.1.21"/>
    </reaction>
</comment>
<feature type="domain" description="Aspartate dehydrogenase" evidence="7">
    <location>
        <begin position="163"/>
        <end position="248"/>
    </location>
</feature>
<protein>
    <recommendedName>
        <fullName evidence="6">L-aspartate dehydrogenase</fullName>
        <ecNumber evidence="6">1.4.1.21</ecNumber>
    </recommendedName>
</protein>
<keyword evidence="4 6" id="KW-0560">Oxidoreductase</keyword>
<dbReference type="InterPro" id="IPR011182">
    <property type="entry name" value="L-Asp_DH"/>
</dbReference>
<dbReference type="GO" id="GO:0033735">
    <property type="term" value="F:aspartate dehydrogenase [NAD(P)+] activity"/>
    <property type="evidence" value="ECO:0007669"/>
    <property type="project" value="UniProtKB-EC"/>
</dbReference>
<evidence type="ECO:0000256" key="3">
    <source>
        <dbReference type="ARBA" id="ARBA00022857"/>
    </source>
</evidence>
<comment type="miscellaneous">
    <text evidence="6">The iminoaspartate product is unstable in aqueous solution and can decompose to oxaloacetate and ammonia.</text>
</comment>
<dbReference type="PANTHER" id="PTHR31873">
    <property type="entry name" value="L-ASPARTATE DEHYDROGENASE-RELATED"/>
    <property type="match status" value="1"/>
</dbReference>
<proteinExistence type="inferred from homology"/>
<evidence type="ECO:0000256" key="4">
    <source>
        <dbReference type="ARBA" id="ARBA00023002"/>
    </source>
</evidence>
<dbReference type="SUPFAM" id="SSF55347">
    <property type="entry name" value="Glyceraldehyde-3-phosphate dehydrogenase-like, C-terminal domain"/>
    <property type="match status" value="1"/>
</dbReference>
<evidence type="ECO:0000259" key="7">
    <source>
        <dbReference type="Pfam" id="PF01958"/>
    </source>
</evidence>
<evidence type="ECO:0000313" key="9">
    <source>
        <dbReference type="EMBL" id="MBD7985984.1"/>
    </source>
</evidence>
<dbReference type="InterPro" id="IPR020626">
    <property type="entry name" value="Asp_DH_prok"/>
</dbReference>
<dbReference type="InterPro" id="IPR005106">
    <property type="entry name" value="Asp/hSer_DH_NAD-bd"/>
</dbReference>
<dbReference type="NCBIfam" id="NF009828">
    <property type="entry name" value="PRK13303.1-3"/>
    <property type="match status" value="1"/>
</dbReference>
<dbReference type="Proteomes" id="UP000626786">
    <property type="component" value="Unassembled WGS sequence"/>
</dbReference>
<dbReference type="NCBIfam" id="NF009829">
    <property type="entry name" value="PRK13303.1-4"/>
    <property type="match status" value="1"/>
</dbReference>
<dbReference type="InterPro" id="IPR002811">
    <property type="entry name" value="Asp_DH"/>
</dbReference>
<comment type="similarity">
    <text evidence="1 6">Belongs to the L-aspartate dehydrogenase family.</text>
</comment>
<feature type="binding site" evidence="6">
    <location>
        <position position="184"/>
    </location>
    <ligand>
        <name>NAD(+)</name>
        <dbReference type="ChEBI" id="CHEBI:57540"/>
    </ligand>
</feature>
<dbReference type="NCBIfam" id="TIGR03855">
    <property type="entry name" value="NAD_NadX"/>
    <property type="match status" value="1"/>
</dbReference>
<sequence>MNIGLIGKGSIGTFLLKKINEEQLLPNHRITAIFDERESSRPTITALAEQYRCEAVFALKTFLEKDLDLIIECATIDVARKYSRRIVKHTNLLLISIGVLADTYFADELEKFAKENGQKVFLPSGAIGGLDVIKAAQVAGELDSVTLTSRKPAKALTDKTLLEEKIVFEGFADDAIAKFPKNANVAIALSLAGLGARKTNVKIIADPIATKNIHHIEAEGGFGQFEVTITNNPSPDNAKTSYLTALSILSVLHSIEKTVVINS</sequence>
<evidence type="ECO:0000313" key="10">
    <source>
        <dbReference type="Proteomes" id="UP000626786"/>
    </source>
</evidence>
<keyword evidence="5 6" id="KW-0520">NAD</keyword>
<keyword evidence="2 6" id="KW-0662">Pyridine nucleotide biosynthesis</keyword>
<evidence type="ECO:0000256" key="1">
    <source>
        <dbReference type="ARBA" id="ARBA00008331"/>
    </source>
</evidence>
<dbReference type="SUPFAM" id="SSF51735">
    <property type="entry name" value="NAD(P)-binding Rossmann-fold domains"/>
    <property type="match status" value="1"/>
</dbReference>
<organism evidence="9 10">
    <name type="scientific">Sporosarcina quadrami</name>
    <dbReference type="NCBI Taxonomy" id="2762234"/>
    <lineage>
        <taxon>Bacteria</taxon>
        <taxon>Bacillati</taxon>
        <taxon>Bacillota</taxon>
        <taxon>Bacilli</taxon>
        <taxon>Bacillales</taxon>
        <taxon>Caryophanaceae</taxon>
        <taxon>Sporosarcina</taxon>
    </lineage>
</organism>
<evidence type="ECO:0000256" key="6">
    <source>
        <dbReference type="HAMAP-Rule" id="MF_01265"/>
    </source>
</evidence>
<keyword evidence="3 6" id="KW-0521">NADP</keyword>
<comment type="pathway">
    <text evidence="6">Cofactor biosynthesis; NAD(+) biosynthesis; iminoaspartate from L-aspartate (dehydrogenase route): step 1/1.</text>
</comment>
<evidence type="ECO:0000256" key="5">
    <source>
        <dbReference type="ARBA" id="ARBA00023027"/>
    </source>
</evidence>
<reference evidence="9 10" key="1">
    <citation type="submission" date="2020-08" db="EMBL/GenBank/DDBJ databases">
        <title>A Genomic Blueprint of the Chicken Gut Microbiome.</title>
        <authorList>
            <person name="Gilroy R."/>
            <person name="Ravi A."/>
            <person name="Getino M."/>
            <person name="Pursley I."/>
            <person name="Horton D.L."/>
            <person name="Alikhan N.-F."/>
            <person name="Baker D."/>
            <person name="Gharbi K."/>
            <person name="Hall N."/>
            <person name="Watson M."/>
            <person name="Adriaenssens E.M."/>
            <person name="Foster-Nyarko E."/>
            <person name="Jarju S."/>
            <person name="Secka A."/>
            <person name="Antonio M."/>
            <person name="Oren A."/>
            <person name="Chaudhuri R."/>
            <person name="La Ragione R.M."/>
            <person name="Hildebrand F."/>
            <person name="Pallen M.J."/>
        </authorList>
    </citation>
    <scope>NUCLEOTIDE SEQUENCE [LARGE SCALE GENOMIC DNA]</scope>
    <source>
        <strain evidence="9 10">Sa2YVA2</strain>
    </source>
</reference>
<dbReference type="EMBL" id="JACSQN010000019">
    <property type="protein sequence ID" value="MBD7985984.1"/>
    <property type="molecule type" value="Genomic_DNA"/>
</dbReference>
<feature type="active site" evidence="6">
    <location>
        <position position="214"/>
    </location>
</feature>
<comment type="catalytic activity">
    <reaction evidence="6">
        <text>L-aspartate + NAD(+) + H2O = oxaloacetate + NH4(+) + NADH + H(+)</text>
        <dbReference type="Rhea" id="RHEA:11788"/>
        <dbReference type="ChEBI" id="CHEBI:15377"/>
        <dbReference type="ChEBI" id="CHEBI:15378"/>
        <dbReference type="ChEBI" id="CHEBI:16452"/>
        <dbReference type="ChEBI" id="CHEBI:28938"/>
        <dbReference type="ChEBI" id="CHEBI:29991"/>
        <dbReference type="ChEBI" id="CHEBI:57540"/>
        <dbReference type="ChEBI" id="CHEBI:57945"/>
        <dbReference type="EC" id="1.4.1.21"/>
    </reaction>
</comment>
<comment type="caution">
    <text evidence="9">The sequence shown here is derived from an EMBL/GenBank/DDBJ whole genome shotgun (WGS) entry which is preliminary data.</text>
</comment>
<dbReference type="Gene3D" id="3.30.360.10">
    <property type="entry name" value="Dihydrodipicolinate Reductase, domain 2"/>
    <property type="match status" value="1"/>
</dbReference>
<keyword evidence="10" id="KW-1185">Reference proteome</keyword>